<feature type="compositionally biased region" description="Basic and acidic residues" evidence="1">
    <location>
        <begin position="1204"/>
        <end position="1218"/>
    </location>
</feature>
<evidence type="ECO:0000256" key="1">
    <source>
        <dbReference type="SAM" id="MobiDB-lite"/>
    </source>
</evidence>
<feature type="compositionally biased region" description="Acidic residues" evidence="1">
    <location>
        <begin position="1690"/>
        <end position="1712"/>
    </location>
</feature>
<dbReference type="RefSeq" id="XP_029215218.1">
    <property type="nucleotide sequence ID" value="XM_029361751.1"/>
</dbReference>
<feature type="region of interest" description="Disordered" evidence="1">
    <location>
        <begin position="1204"/>
        <end position="1257"/>
    </location>
</feature>
<protein>
    <submittedName>
        <fullName evidence="2">Uncharacterized protein</fullName>
    </submittedName>
</protein>
<dbReference type="KEGG" id="bbes:BESB_030830"/>
<evidence type="ECO:0000313" key="2">
    <source>
        <dbReference type="EMBL" id="PFH31209.1"/>
    </source>
</evidence>
<dbReference type="OrthoDB" id="346112at2759"/>
<dbReference type="VEuPathDB" id="ToxoDB:BESB_030830"/>
<proteinExistence type="predicted"/>
<gene>
    <name evidence="2" type="ORF">BESB_030830</name>
</gene>
<comment type="caution">
    <text evidence="2">The sequence shown here is derived from an EMBL/GenBank/DDBJ whole genome shotgun (WGS) entry which is preliminary data.</text>
</comment>
<dbReference type="Proteomes" id="UP000224006">
    <property type="component" value="Chromosome XIII"/>
</dbReference>
<accession>A0A2A9LZQ4</accession>
<keyword evidence="3" id="KW-1185">Reference proteome</keyword>
<feature type="region of interest" description="Disordered" evidence="1">
    <location>
        <begin position="1688"/>
        <end position="1722"/>
    </location>
</feature>
<name>A0A2A9LZQ4_BESBE</name>
<evidence type="ECO:0000313" key="3">
    <source>
        <dbReference type="Proteomes" id="UP000224006"/>
    </source>
</evidence>
<dbReference type="GeneID" id="40308135"/>
<sequence>MDTQWRRTAPLSHAAAAAFLCFVALGLGFIYGDASAEERPETPPPAGTQPSKTYIAARQVFSDGYELLEETPVYVKKTKLLFSFIEGISRVPPGAFLFETDSNSQFDPTLRVVIAYTPTQEAPISFTSVLSKEEGNPVVCGANPGRRCFAYLERGVLRPLRDREVVVVGRRSFLYEIISGAQGRFVAADLGALAQRPVGSFVTQQLLGRSLAVCQAPSPSLPADFPSLTAPEQVDPFSHFVFPRSSLPAGSALLPPMASPDDEFEVCTVDHGDLSGDGRHKMCLLRPRKAAQKAAAAGEPFLIAGGSLVCAKTSDSQSLLLLDQNIALQGDEATNTSTILAPVVYAGTDKQVSCDLGSKAHTVETLLSARMTDPAKPVTTKEDGSIQKDVVHHFSVAYVPSVSSNVLVEVPEPLLFEAETQKTTCSIGASLTVLQPHLLLKSDIPHKTKVMCEVANLPMFQKQGQILVISPSGAGEAAGDNNNKRILLPPGSILLARDDTMPPEIYKILVYDLWQGDDLRAVLKKAYYRRSEHEQPVPVYIELNESQMTAIGSYDSELKRFTQFEGLSPQRRDPALEREAPFFYASSYGLAVPIGMVVLKSGVGLSVRRVPEAAVFFEDLLKAPLDPQRQETLRERSPFSREAEDAVSRLHRLKGHFSRDKYAAHSKEIMRLLNSGLAAISSWQKDFDALFLSVYPRTQGTRLSDVQIRVHYLDASMTRMSVILRLPMRLYGFLSAGDLAPQVLRVLSLLLEVAENPANPNEGLLLGGGRFAVLTEAVRVVTNLLMDGYCNECTQDGLNDAPHQDVAEGRCGMCSANRIRDLVSLDLHDVQPSSTTLPTAGTWAKWNGDSFLVSLPPEDDKKIHRRYGVEFDYHTAIDYPPRLRSRFLHYAGSCIRSHLIEMVEPLIRGPGISASCPGLSPFASAVLSSLSFAQAAPLLEGSMLLLQHVVGACNVPHSSSAVEQCLDDDGDILGHRRMAAVQPLGRSRIFELMLELVTPVSSFKFLNALASGENRIRALPAGPLATAALALSHDAQAVLKDTGRNSPPLLSYVFGPRSPLGEVAAVVDQMTAQQGYLVVSTFFDAPVDFLEQIIAAKRKPARKPSGPEPHHAPILSVVDRTAMERLPNQQVSEFIGSCFINHPEICQEAYKILGWPLTRFPSNEQELQAFEQAFNEARVRLGREEMPEALRVLFLEALAQFDGKEPKMDAPTEAKLETETPLSVPPPAEDKSADGVKSMEDDGAQPLTSPAPETSPVRHEFTVFELPGVAADSARGPAQTSQRLAWPYVHKLITAKHGPSARMPSWVRTSASCPCTDPEIGEGCRMDSVKSTSNVLFRLSLLVPSAVERFIAKQQSKNSLEPEFAAFCASVGLFAASWQQQLVAAGYEEKGANLAHKTLASRLAQGDKYLLKTYSADGGSDHKQWWSRRKRFQKFQKHHLYRQCRSLMVEAGNVAYAPFKSQSFPAFSLYGGIANTLNTAFADRSRVVHGIAEWGTKVMRRHQSLLRRFSRAVTRRSAQAPAVGAVVAALHVSHLFKECFNTPGGLLLRTWYYMHIEGSPLVDEARRLPVIGSKLRDVAFGFMTGLGAQGQLFVPAFREISKVVTPAWEAENLFTTLAAYTPGTAVVSPAGRSFWPAQTKGKKKSKAASAAGGRLASTESLVDPEKIIGKGGSMPVASAQSVDSSFLSFGEDEQGEEDSSLTEDLEPADNEESQGAVPQEGGRIIASFRYNPRKFSNPARELMFVEVPVPVSAMERRVIASFSADQVLHFLQGKLESLHSQLVTKRGATSKSGFLSMMQLQGQAPRHEGGEQQEQCMSTGMAANLVGFLSMQLKKDLKREGGDTQSYLELGHRSLPNLSAGAYIAQALEANSADTVLAVQMPDVDDDSHLNMEDSALDFNRPITIGPI</sequence>
<organism evidence="2 3">
    <name type="scientific">Besnoitia besnoiti</name>
    <name type="common">Apicomplexan protozoan</name>
    <dbReference type="NCBI Taxonomy" id="94643"/>
    <lineage>
        <taxon>Eukaryota</taxon>
        <taxon>Sar</taxon>
        <taxon>Alveolata</taxon>
        <taxon>Apicomplexa</taxon>
        <taxon>Conoidasida</taxon>
        <taxon>Coccidia</taxon>
        <taxon>Eucoccidiorida</taxon>
        <taxon>Eimeriorina</taxon>
        <taxon>Sarcocystidae</taxon>
        <taxon>Besnoitia</taxon>
    </lineage>
</organism>
<feature type="compositionally biased region" description="Basic and acidic residues" evidence="1">
    <location>
        <begin position="1228"/>
        <end position="1240"/>
    </location>
</feature>
<reference evidence="2 3" key="1">
    <citation type="submission" date="2017-09" db="EMBL/GenBank/DDBJ databases">
        <title>Genome sequencing of Besnoitia besnoiti strain Bb-Ger1.</title>
        <authorList>
            <person name="Schares G."/>
            <person name="Venepally P."/>
            <person name="Lorenzi H.A."/>
        </authorList>
    </citation>
    <scope>NUCLEOTIDE SEQUENCE [LARGE SCALE GENOMIC DNA]</scope>
    <source>
        <strain evidence="2 3">Bb-Ger1</strain>
    </source>
</reference>
<dbReference type="EMBL" id="NWUJ01000016">
    <property type="protein sequence ID" value="PFH31209.1"/>
    <property type="molecule type" value="Genomic_DNA"/>
</dbReference>